<dbReference type="InterPro" id="IPR010910">
    <property type="entry name" value="Nitrate/nitrite_sensing_bac"/>
</dbReference>
<keyword evidence="5" id="KW-0175">Coiled coil</keyword>
<evidence type="ECO:0000259" key="7">
    <source>
        <dbReference type="PROSITE" id="PS50885"/>
    </source>
</evidence>
<evidence type="ECO:0000259" key="8">
    <source>
        <dbReference type="PROSITE" id="PS50906"/>
    </source>
</evidence>
<feature type="domain" description="HAMP" evidence="7">
    <location>
        <begin position="331"/>
        <end position="384"/>
    </location>
</feature>
<dbReference type="PROSITE" id="PS50111">
    <property type="entry name" value="CHEMOTAXIS_TRANSDUC_2"/>
    <property type="match status" value="1"/>
</dbReference>
<comment type="subcellular location">
    <subcellularLocation>
        <location evidence="1">Membrane</location>
    </subcellularLocation>
</comment>
<dbReference type="GO" id="GO:0006935">
    <property type="term" value="P:chemotaxis"/>
    <property type="evidence" value="ECO:0007669"/>
    <property type="project" value="InterPro"/>
</dbReference>
<dbReference type="Gene3D" id="1.10.287.950">
    <property type="entry name" value="Methyl-accepting chemotaxis protein"/>
    <property type="match status" value="1"/>
</dbReference>
<dbReference type="GO" id="GO:0004888">
    <property type="term" value="F:transmembrane signaling receptor activity"/>
    <property type="evidence" value="ECO:0007669"/>
    <property type="project" value="InterPro"/>
</dbReference>
<accession>A0A7R6PPE8</accession>
<dbReference type="OrthoDB" id="2489132at2"/>
<feature type="coiled-coil region" evidence="5">
    <location>
        <begin position="272"/>
        <end position="299"/>
    </location>
</feature>
<reference evidence="9 10" key="1">
    <citation type="journal article" date="2008" name="Int. J. Syst. Evol. Microbiol.">
        <title>Amphritea japonica sp. nov. and Amphritea balenae sp. nov., isolated from the sediment adjacent to sperm whale carcasses off Kagoshima, Japan.</title>
        <authorList>
            <person name="Miyazaki M."/>
            <person name="Nogi Y."/>
            <person name="Fujiwara Y."/>
            <person name="Kawato M."/>
            <person name="Nagahama T."/>
            <person name="Kubokawa K."/>
            <person name="Horikoshi K."/>
        </authorList>
    </citation>
    <scope>NUCLEOTIDE SEQUENCE [LARGE SCALE GENOMIC DNA]</scope>
    <source>
        <strain evidence="9 10">ATCC BAA-1530</strain>
    </source>
</reference>
<keyword evidence="10" id="KW-1185">Reference proteome</keyword>
<dbReference type="KEGG" id="ajp:AMJAP_2499"/>
<dbReference type="PRINTS" id="PR00260">
    <property type="entry name" value="CHEMTRNSDUCR"/>
</dbReference>
<evidence type="ECO:0000313" key="9">
    <source>
        <dbReference type="EMBL" id="BBB27088.1"/>
    </source>
</evidence>
<evidence type="ECO:0000259" key="6">
    <source>
        <dbReference type="PROSITE" id="PS50111"/>
    </source>
</evidence>
<sequence length="662" mass="71510">MSFIKRLSFKQKILLILLPALLGLIAFASMNIIEQSNQRASAVSIEPLVKLSAQNSLLVHELQKERGITAGFLGSKGVKFGALLRDQRGKTNKVSTSRRSFLQASSDSDDIVTILRGIDGQLARLQSIRSRVDNQEITLKEALGYYTKLNGLLLSVSSRVAGLAENGMLANQLQAYYNFLQGKERAGIERAVLSGTFVTNQFAPGMYPRFIQLVTEQSTYLSNFFITATSEQQQFYTDSMNHNAVKQVESMRKVALEYAAIGGFGIDAANWFQRATERIDQLKKVEDRLSKDLLQLTAAQKSSANSSIINSVSATLIAIFLVLGMAGYTVKLLTSQLKTLVSAIDKAGKTKNLSVRADIITHDELGNSAEHFNGMMTTFEGAIKDIDKGSMQLAAVAEETSTTVENNLQSLDRQRDETVLVASATEEMSATAHEVATSTMTTSEAASHVDHLTSDGVKLITGTVESINRLASVMEKASGAIVQLKNDSSEISAVVDVIKSVAEQTNLLALNAAIEAARAGEQGRGFAVVADEVRSLAQRTQRSTSDIERIVGNFQSSAEVVSTTMEMCAKDAEDSVDQTHLIEQKLVIIQEQTTLISNMCLQIATAAEEQVSVASEMAENTKNISVLAVHGIEGGSQIVSAAQEQAELASKLQSLSGSFKIS</sequence>
<feature type="domain" description="NIT" evidence="8">
    <location>
        <begin position="53"/>
        <end position="300"/>
    </location>
</feature>
<organism evidence="9 10">
    <name type="scientific">Amphritea japonica ATCC BAA-1530</name>
    <dbReference type="NCBI Taxonomy" id="1278309"/>
    <lineage>
        <taxon>Bacteria</taxon>
        <taxon>Pseudomonadati</taxon>
        <taxon>Pseudomonadota</taxon>
        <taxon>Gammaproteobacteria</taxon>
        <taxon>Oceanospirillales</taxon>
        <taxon>Oceanospirillaceae</taxon>
        <taxon>Amphritea</taxon>
    </lineage>
</organism>
<dbReference type="InterPro" id="IPR004090">
    <property type="entry name" value="Chemotax_Me-accpt_rcpt"/>
</dbReference>
<evidence type="ECO:0000256" key="3">
    <source>
        <dbReference type="ARBA" id="ARBA00029447"/>
    </source>
</evidence>
<dbReference type="PANTHER" id="PTHR32089">
    <property type="entry name" value="METHYL-ACCEPTING CHEMOTAXIS PROTEIN MCPB"/>
    <property type="match status" value="1"/>
</dbReference>
<dbReference type="AlphaFoldDB" id="A0A7R6PPE8"/>
<dbReference type="InterPro" id="IPR013587">
    <property type="entry name" value="Nitrate/nitrite_sensing"/>
</dbReference>
<dbReference type="RefSeq" id="WP_019620107.1">
    <property type="nucleotide sequence ID" value="NZ_AP014545.1"/>
</dbReference>
<dbReference type="InterPro" id="IPR004089">
    <property type="entry name" value="MCPsignal_dom"/>
</dbReference>
<gene>
    <name evidence="9" type="ORF">AMJAP_2499</name>
</gene>
<name>A0A7R6PPE8_9GAMM</name>
<evidence type="ECO:0000256" key="4">
    <source>
        <dbReference type="PROSITE-ProRule" id="PRU00284"/>
    </source>
</evidence>
<evidence type="ECO:0000256" key="2">
    <source>
        <dbReference type="ARBA" id="ARBA00023224"/>
    </source>
</evidence>
<dbReference type="GO" id="GO:0016020">
    <property type="term" value="C:membrane"/>
    <property type="evidence" value="ECO:0007669"/>
    <property type="project" value="UniProtKB-SubCell"/>
</dbReference>
<keyword evidence="2 4" id="KW-0807">Transducer</keyword>
<dbReference type="Pfam" id="PF08376">
    <property type="entry name" value="NIT"/>
    <property type="match status" value="1"/>
</dbReference>
<proteinExistence type="inferred from homology"/>
<dbReference type="Pfam" id="PF00015">
    <property type="entry name" value="MCPsignal"/>
    <property type="match status" value="1"/>
</dbReference>
<dbReference type="CDD" id="cd11386">
    <property type="entry name" value="MCP_signal"/>
    <property type="match status" value="1"/>
</dbReference>
<dbReference type="PROSITE" id="PS50906">
    <property type="entry name" value="NIT"/>
    <property type="match status" value="1"/>
</dbReference>
<evidence type="ECO:0000313" key="10">
    <source>
        <dbReference type="Proteomes" id="UP000595663"/>
    </source>
</evidence>
<dbReference type="PROSITE" id="PS50885">
    <property type="entry name" value="HAMP"/>
    <property type="match status" value="1"/>
</dbReference>
<dbReference type="FunFam" id="1.10.287.950:FF:000001">
    <property type="entry name" value="Methyl-accepting chemotaxis sensory transducer"/>
    <property type="match status" value="1"/>
</dbReference>
<evidence type="ECO:0000256" key="1">
    <source>
        <dbReference type="ARBA" id="ARBA00004370"/>
    </source>
</evidence>
<feature type="domain" description="Methyl-accepting transducer" evidence="6">
    <location>
        <begin position="389"/>
        <end position="625"/>
    </location>
</feature>
<dbReference type="CDD" id="cd06225">
    <property type="entry name" value="HAMP"/>
    <property type="match status" value="1"/>
</dbReference>
<dbReference type="SUPFAM" id="SSF58104">
    <property type="entry name" value="Methyl-accepting chemotaxis protein (MCP) signaling domain"/>
    <property type="match status" value="1"/>
</dbReference>
<dbReference type="SMART" id="SM00283">
    <property type="entry name" value="MA"/>
    <property type="match status" value="1"/>
</dbReference>
<dbReference type="Proteomes" id="UP000595663">
    <property type="component" value="Chromosome"/>
</dbReference>
<evidence type="ECO:0000256" key="5">
    <source>
        <dbReference type="SAM" id="Coils"/>
    </source>
</evidence>
<dbReference type="EMBL" id="AP014545">
    <property type="protein sequence ID" value="BBB27088.1"/>
    <property type="molecule type" value="Genomic_DNA"/>
</dbReference>
<protein>
    <submittedName>
        <fullName evidence="9">Methyl-accepting chemotaxis protein</fullName>
    </submittedName>
</protein>
<dbReference type="InterPro" id="IPR003660">
    <property type="entry name" value="HAMP_dom"/>
</dbReference>
<dbReference type="GO" id="GO:0007165">
    <property type="term" value="P:signal transduction"/>
    <property type="evidence" value="ECO:0007669"/>
    <property type="project" value="UniProtKB-KW"/>
</dbReference>
<comment type="similarity">
    <text evidence="3">Belongs to the methyl-accepting chemotaxis (MCP) protein family.</text>
</comment>
<dbReference type="PANTHER" id="PTHR32089:SF112">
    <property type="entry name" value="LYSOZYME-LIKE PROTEIN-RELATED"/>
    <property type="match status" value="1"/>
</dbReference>